<evidence type="ECO:0000313" key="1">
    <source>
        <dbReference type="EMBL" id="KAI4318826.1"/>
    </source>
</evidence>
<sequence>MMGFKEDHVNKVLKKIKKVRFADDHEYIGDRDGGVGEDDGGVSGVVRIKVVISKRELLEMIERGGVTVGEGVLSESRLLFEGRSKANDDDGVGLSDGWNPRLESISEAI</sequence>
<comment type="caution">
    <text evidence="1">The sequence shown here is derived from an EMBL/GenBank/DDBJ whole genome shotgun (WGS) entry which is preliminary data.</text>
</comment>
<gene>
    <name evidence="1" type="ORF">MLD38_032491</name>
</gene>
<keyword evidence="2" id="KW-1185">Reference proteome</keyword>
<protein>
    <submittedName>
        <fullName evidence="1">Uncharacterized protein</fullName>
    </submittedName>
</protein>
<dbReference type="Proteomes" id="UP001057402">
    <property type="component" value="Chromosome 10"/>
</dbReference>
<accession>A0ACB9M7E4</accession>
<name>A0ACB9M7E4_9MYRT</name>
<organism evidence="1 2">
    <name type="scientific">Melastoma candidum</name>
    <dbReference type="NCBI Taxonomy" id="119954"/>
    <lineage>
        <taxon>Eukaryota</taxon>
        <taxon>Viridiplantae</taxon>
        <taxon>Streptophyta</taxon>
        <taxon>Embryophyta</taxon>
        <taxon>Tracheophyta</taxon>
        <taxon>Spermatophyta</taxon>
        <taxon>Magnoliopsida</taxon>
        <taxon>eudicotyledons</taxon>
        <taxon>Gunneridae</taxon>
        <taxon>Pentapetalae</taxon>
        <taxon>rosids</taxon>
        <taxon>malvids</taxon>
        <taxon>Myrtales</taxon>
        <taxon>Melastomataceae</taxon>
        <taxon>Melastomatoideae</taxon>
        <taxon>Melastomateae</taxon>
        <taxon>Melastoma</taxon>
    </lineage>
</organism>
<reference evidence="2" key="1">
    <citation type="journal article" date="2023" name="Front. Plant Sci.">
        <title>Chromosomal-level genome assembly of Melastoma candidum provides insights into trichome evolution.</title>
        <authorList>
            <person name="Zhong Y."/>
            <person name="Wu W."/>
            <person name="Sun C."/>
            <person name="Zou P."/>
            <person name="Liu Y."/>
            <person name="Dai S."/>
            <person name="Zhou R."/>
        </authorList>
    </citation>
    <scope>NUCLEOTIDE SEQUENCE [LARGE SCALE GENOMIC DNA]</scope>
</reference>
<proteinExistence type="predicted"/>
<evidence type="ECO:0000313" key="2">
    <source>
        <dbReference type="Proteomes" id="UP001057402"/>
    </source>
</evidence>
<dbReference type="EMBL" id="CM042889">
    <property type="protein sequence ID" value="KAI4318826.1"/>
    <property type="molecule type" value="Genomic_DNA"/>
</dbReference>